<organism evidence="1 2">
    <name type="scientific">Citrobacter pasteurii</name>
    <dbReference type="NCBI Taxonomy" id="1563222"/>
    <lineage>
        <taxon>Bacteria</taxon>
        <taxon>Pseudomonadati</taxon>
        <taxon>Pseudomonadota</taxon>
        <taxon>Gammaproteobacteria</taxon>
        <taxon>Enterobacterales</taxon>
        <taxon>Enterobacteriaceae</taxon>
        <taxon>Citrobacter</taxon>
    </lineage>
</organism>
<accession>A0A6N6K082</accession>
<dbReference type="EMBL" id="QRDC01000014">
    <property type="protein sequence ID" value="KAA1276506.1"/>
    <property type="molecule type" value="Genomic_DNA"/>
</dbReference>
<dbReference type="Proteomes" id="UP000468420">
    <property type="component" value="Unassembled WGS sequence"/>
</dbReference>
<comment type="caution">
    <text evidence="1">The sequence shown here is derived from an EMBL/GenBank/DDBJ whole genome shotgun (WGS) entry which is preliminary data.</text>
</comment>
<protein>
    <submittedName>
        <fullName evidence="1">Uncharacterized protein</fullName>
    </submittedName>
</protein>
<dbReference type="AlphaFoldDB" id="A0A6N6K082"/>
<gene>
    <name evidence="1" type="ORF">DXF85_17645</name>
</gene>
<sequence length="67" mass="7634">MFSAHFLSGCYNWCRRVGLAHYPAAVKEQFASGNAYRLSHRSLTRCAFSAALLCVVRVMRQTRFTAF</sequence>
<proteinExistence type="predicted"/>
<evidence type="ECO:0000313" key="2">
    <source>
        <dbReference type="Proteomes" id="UP000468420"/>
    </source>
</evidence>
<reference evidence="1 2" key="1">
    <citation type="submission" date="2018-08" db="EMBL/GenBank/DDBJ databases">
        <title>Complete genomic analysis of a Citrobacter pasteurii isolated from cockles (Cerastoderma edule) containing a new chromosomic qnrB allele.</title>
        <authorList>
            <person name="Rodrigues A."/>
            <person name="Baptista T."/>
            <person name="Quesada A."/>
            <person name="Campos M.J."/>
        </authorList>
    </citation>
    <scope>NUCLEOTIDE SEQUENCE [LARGE SCALE GENOMIC DNA]</scope>
    <source>
        <strain evidence="1 2">BA18</strain>
    </source>
</reference>
<evidence type="ECO:0000313" key="1">
    <source>
        <dbReference type="EMBL" id="KAA1276506.1"/>
    </source>
</evidence>
<name>A0A6N6K082_9ENTR</name>